<evidence type="ECO:0000313" key="2">
    <source>
        <dbReference type="Proteomes" id="UP001138751"/>
    </source>
</evidence>
<dbReference type="AlphaFoldDB" id="A0A9X9X3N6"/>
<organism evidence="1 2">
    <name type="scientific">Neoroseomonas soli</name>
    <dbReference type="NCBI Taxonomy" id="1081025"/>
    <lineage>
        <taxon>Bacteria</taxon>
        <taxon>Pseudomonadati</taxon>
        <taxon>Pseudomonadota</taxon>
        <taxon>Alphaproteobacteria</taxon>
        <taxon>Acetobacterales</taxon>
        <taxon>Acetobacteraceae</taxon>
        <taxon>Neoroseomonas</taxon>
    </lineage>
</organism>
<name>A0A9X9X3N6_9PROT</name>
<dbReference type="Proteomes" id="UP001138751">
    <property type="component" value="Unassembled WGS sequence"/>
</dbReference>
<feature type="non-terminal residue" evidence="1">
    <location>
        <position position="1"/>
    </location>
</feature>
<reference evidence="1" key="2">
    <citation type="journal article" date="2021" name="Syst. Appl. Microbiol.">
        <title>Roseomonas hellenica sp. nov., isolated from roots of wild-growing Alkanna tinctoria.</title>
        <authorList>
            <person name="Rat A."/>
            <person name="Naranjo H.D."/>
            <person name="Lebbe L."/>
            <person name="Cnockaert M."/>
            <person name="Krigas N."/>
            <person name="Grigoriadou K."/>
            <person name="Maloupa E."/>
            <person name="Willems A."/>
        </authorList>
    </citation>
    <scope>NUCLEOTIDE SEQUENCE</scope>
    <source>
        <strain evidence="1">LMG 31231</strain>
    </source>
</reference>
<reference evidence="1" key="1">
    <citation type="submission" date="2020-01" db="EMBL/GenBank/DDBJ databases">
        <authorList>
            <person name="Rat A."/>
        </authorList>
    </citation>
    <scope>NUCLEOTIDE SEQUENCE</scope>
    <source>
        <strain evidence="1">LMG 31231</strain>
    </source>
</reference>
<gene>
    <name evidence="1" type="ORF">GXW76_22780</name>
</gene>
<protein>
    <recommendedName>
        <fullName evidence="3">EF-hand domain-containing protein</fullName>
    </recommendedName>
</protein>
<dbReference type="InterPro" id="IPR018247">
    <property type="entry name" value="EF_Hand_1_Ca_BS"/>
</dbReference>
<dbReference type="RefSeq" id="WP_211864443.1">
    <property type="nucleotide sequence ID" value="NZ_JAAEDM010000106.1"/>
</dbReference>
<evidence type="ECO:0000313" key="1">
    <source>
        <dbReference type="EMBL" id="MBR0674015.1"/>
    </source>
</evidence>
<comment type="caution">
    <text evidence="1">The sequence shown here is derived from an EMBL/GenBank/DDBJ whole genome shotgun (WGS) entry which is preliminary data.</text>
</comment>
<keyword evidence="2" id="KW-1185">Reference proteome</keyword>
<evidence type="ECO:0008006" key="3">
    <source>
        <dbReference type="Google" id="ProtNLM"/>
    </source>
</evidence>
<proteinExistence type="predicted"/>
<dbReference type="EMBL" id="JAAEDM010000106">
    <property type="protein sequence ID" value="MBR0674015.1"/>
    <property type="molecule type" value="Genomic_DNA"/>
</dbReference>
<dbReference type="PROSITE" id="PS00018">
    <property type="entry name" value="EF_HAND_1"/>
    <property type="match status" value="2"/>
</dbReference>
<sequence>ALLHVTARSLARLPAEGPARLVRFREMREQRGWTFATGAGAEAPRVLLRAEGDALETIEPDAKTRDDRLPDATPPMRWHRCLAPAPAVALLHGEGLAFLGALERIEATCQGGLPAACVAVVMQEGDVSGDRMLGVAEVARLLRGAAWAIAAQDGAEPEGLAAAAGLGGIAALAAARVMVESLDFDGDGRLSAAELAQDRMTFPSAAGAAAGRPVALEALGEGIELLRALLERVAN</sequence>
<accession>A0A9X9X3N6</accession>